<dbReference type="Gene3D" id="2.40.160.60">
    <property type="entry name" value="Outer membrane protein transport protein (OMPP1/FadL/TodX)"/>
    <property type="match status" value="1"/>
</dbReference>
<keyword evidence="2" id="KW-1185">Reference proteome</keyword>
<evidence type="ECO:0000313" key="2">
    <source>
        <dbReference type="Proteomes" id="UP000005870"/>
    </source>
</evidence>
<dbReference type="STRING" id="1045855.DSC_15405"/>
<accession>G7UW67</accession>
<dbReference type="Proteomes" id="UP000005870">
    <property type="component" value="Chromosome"/>
</dbReference>
<dbReference type="KEGG" id="psd:DSC_15405"/>
<gene>
    <name evidence="1" type="ordered locus">DSC_15405</name>
</gene>
<dbReference type="AlphaFoldDB" id="G7UW67"/>
<protein>
    <submittedName>
        <fullName evidence="1">Long-chain fatty acid transport protein</fullName>
    </submittedName>
</protein>
<sequence length="340" mass="35544">MAGLPVVTGPSIVSNGQLAAFGLNTDLTGNTDVSVTTKSLSAIVGFKPMERLTLYGGGVYQELEGNVQLHGSTYSAFNGYGAELSTEREWGWLAGVAYEIPEIALKVSLTYRSEIDYEFDAKESLPLADALGANSAQLGGLVQGLVAAGSIPAQNGQAIIGMLNGLSGGLPGGTTDITSPQSVNLDFQSGIMADTIAFGNVRWVQWSTFAIRPAQFGQLAEALGPLIGQPNGFNLVDYSKDQWSANLGLGRKLGEQLGGSFSVGWDSGAGNPVTTLGPTEGYWNVGLALRYNPTPKVEISAGIKYFWLGDAEAQTGAHSYAGDFENNNAIAGGVKFGLNF</sequence>
<name>G7UW67_PSEUP</name>
<organism evidence="1 2">
    <name type="scientific">Pseudoxanthomonas spadix (strain BD-a59)</name>
    <dbReference type="NCBI Taxonomy" id="1045855"/>
    <lineage>
        <taxon>Bacteria</taxon>
        <taxon>Pseudomonadati</taxon>
        <taxon>Pseudomonadota</taxon>
        <taxon>Gammaproteobacteria</taxon>
        <taxon>Lysobacterales</taxon>
        <taxon>Lysobacteraceae</taxon>
        <taxon>Pseudoxanthomonas</taxon>
    </lineage>
</organism>
<proteinExistence type="predicted"/>
<evidence type="ECO:0000313" key="1">
    <source>
        <dbReference type="EMBL" id="AER57725.1"/>
    </source>
</evidence>
<dbReference type="HOGENOM" id="CLU_039022_2_0_6"/>
<dbReference type="eggNOG" id="COG2067">
    <property type="taxonomic scope" value="Bacteria"/>
</dbReference>
<dbReference type="SUPFAM" id="SSF56935">
    <property type="entry name" value="Porins"/>
    <property type="match status" value="1"/>
</dbReference>
<dbReference type="EMBL" id="CP003093">
    <property type="protein sequence ID" value="AER57725.1"/>
    <property type="molecule type" value="Genomic_DNA"/>
</dbReference>
<reference evidence="1 2" key="1">
    <citation type="journal article" date="2012" name="J. Bacteriol.">
        <title>Complete Genome Sequence of the BTEX-Degrading Bacterium Pseudoxanthomonas spadix BD-a59.</title>
        <authorList>
            <person name="Lee S.H."/>
            <person name="Jin H.M."/>
            <person name="Lee H.J."/>
            <person name="Kim J.M."/>
            <person name="Jeon C.O."/>
        </authorList>
    </citation>
    <scope>NUCLEOTIDE SEQUENCE [LARGE SCALE GENOMIC DNA]</scope>
    <source>
        <strain evidence="1 2">BD-a59</strain>
    </source>
</reference>